<feature type="region of interest" description="Disordered" evidence="1">
    <location>
        <begin position="1"/>
        <end position="39"/>
    </location>
</feature>
<evidence type="ECO:0000313" key="3">
    <source>
        <dbReference type="Proteomes" id="UP000660675"/>
    </source>
</evidence>
<gene>
    <name evidence="2" type="ORF">GCM10015535_29530</name>
</gene>
<keyword evidence="3" id="KW-1185">Reference proteome</keyword>
<protein>
    <submittedName>
        <fullName evidence="2">Uncharacterized protein</fullName>
    </submittedName>
</protein>
<comment type="caution">
    <text evidence="2">The sequence shown here is derived from an EMBL/GenBank/DDBJ whole genome shotgun (WGS) entry which is preliminary data.</text>
</comment>
<evidence type="ECO:0000313" key="2">
    <source>
        <dbReference type="EMBL" id="GGV84543.1"/>
    </source>
</evidence>
<dbReference type="EMBL" id="BMTF01000008">
    <property type="protein sequence ID" value="GGV84543.1"/>
    <property type="molecule type" value="Genomic_DNA"/>
</dbReference>
<feature type="compositionally biased region" description="Basic and acidic residues" evidence="1">
    <location>
        <begin position="17"/>
        <end position="34"/>
    </location>
</feature>
<name>A0ABQ2W1B5_9ACTN</name>
<reference evidence="3" key="1">
    <citation type="journal article" date="2019" name="Int. J. Syst. Evol. Microbiol.">
        <title>The Global Catalogue of Microorganisms (GCM) 10K type strain sequencing project: providing services to taxonomists for standard genome sequencing and annotation.</title>
        <authorList>
            <consortium name="The Broad Institute Genomics Platform"/>
            <consortium name="The Broad Institute Genome Sequencing Center for Infectious Disease"/>
            <person name="Wu L."/>
            <person name="Ma J."/>
        </authorList>
    </citation>
    <scope>NUCLEOTIDE SEQUENCE [LARGE SCALE GENOMIC DNA]</scope>
    <source>
        <strain evidence="3">JCM 4376</strain>
    </source>
</reference>
<organism evidence="2 3">
    <name type="scientific">Streptomyces gelaticus</name>
    <dbReference type="NCBI Taxonomy" id="285446"/>
    <lineage>
        <taxon>Bacteria</taxon>
        <taxon>Bacillati</taxon>
        <taxon>Actinomycetota</taxon>
        <taxon>Actinomycetes</taxon>
        <taxon>Kitasatosporales</taxon>
        <taxon>Streptomycetaceae</taxon>
        <taxon>Streptomyces</taxon>
    </lineage>
</organism>
<sequence length="78" mass="8101">MHPVEKAATGQLLHVAAGRDGRDAQLRGQIRDPGRTPFPYQSEQAVMTFSSTFAHGSSPLAVCGASPGPAGAEAMVRP</sequence>
<proteinExistence type="predicted"/>
<accession>A0ABQ2W1B5</accession>
<evidence type="ECO:0000256" key="1">
    <source>
        <dbReference type="SAM" id="MobiDB-lite"/>
    </source>
</evidence>
<dbReference type="Proteomes" id="UP000660675">
    <property type="component" value="Unassembled WGS sequence"/>
</dbReference>